<dbReference type="RefSeq" id="WP_049741376.1">
    <property type="nucleotide sequence ID" value="NZ_BJON01000018.1"/>
</dbReference>
<keyword evidence="2 6" id="KW-0808">Transferase</keyword>
<evidence type="ECO:0000256" key="4">
    <source>
        <dbReference type="ARBA" id="ARBA00022777"/>
    </source>
</evidence>
<dbReference type="GO" id="GO:0008865">
    <property type="term" value="F:fructokinase activity"/>
    <property type="evidence" value="ECO:0007669"/>
    <property type="project" value="UniProtKB-ARBA"/>
</dbReference>
<dbReference type="EMBL" id="LGIQ01000011">
    <property type="protein sequence ID" value="KNB69370.1"/>
    <property type="molecule type" value="Genomic_DNA"/>
</dbReference>
<comment type="caution">
    <text evidence="9">The sequence shown here is derived from an EMBL/GenBank/DDBJ whole genome shotgun (WGS) entry which is preliminary data.</text>
</comment>
<name>A0A0K9YMH9_9BACL</name>
<sequence length="320" mass="34835">MLDVVACGELLIDFTPTSHAEKGKLAFEQNPGGAPANVLTALSRLGKRTSFVGAVGNDAFGQFLKQTLLDLNIGTTGLIMTSEAPTTLAFVHINEHADRSFHFYRNPGADTLLRETDIDEELIGQARIFHFGSLSLTHEPARAATKKAVEIAKNNHRLVSFDPNYRASLWDDEDEAKRIILSGISQANIVKLSEEEVVFLAPTGDVNEATDWLMQEYGNQLILVTLGAKGCFYRTHDHCGIVQGFKVDAVDTTGAGDAFFGGMLHQILEVKEDIATRTQTELEQMIRFANAVGALATTKTGAIPAMPSLEEVERFTKAGL</sequence>
<dbReference type="GO" id="GO:0006000">
    <property type="term" value="P:fructose metabolic process"/>
    <property type="evidence" value="ECO:0007669"/>
    <property type="project" value="UniProtKB-ARBA"/>
</dbReference>
<dbReference type="PROSITE" id="PS00584">
    <property type="entry name" value="PFKB_KINASES_2"/>
    <property type="match status" value="1"/>
</dbReference>
<reference evidence="8 11" key="3">
    <citation type="submission" date="2019-06" db="EMBL/GenBank/DDBJ databases">
        <title>Whole genome shotgun sequence of Brevibacillus reuszeri NBRC 15719.</title>
        <authorList>
            <person name="Hosoyama A."/>
            <person name="Uohara A."/>
            <person name="Ohji S."/>
            <person name="Ichikawa N."/>
        </authorList>
    </citation>
    <scope>NUCLEOTIDE SEQUENCE [LARGE SCALE GENOMIC DNA]</scope>
    <source>
        <strain evidence="8 11">NBRC 15719</strain>
    </source>
</reference>
<dbReference type="SUPFAM" id="SSF53613">
    <property type="entry name" value="Ribokinase-like"/>
    <property type="match status" value="1"/>
</dbReference>
<gene>
    <name evidence="8" type="primary">scrK</name>
    <name evidence="9" type="ORF">ADS79_26080</name>
    <name evidence="8" type="ORF">BRE01_44920</name>
</gene>
<evidence type="ECO:0000259" key="7">
    <source>
        <dbReference type="Pfam" id="PF00294"/>
    </source>
</evidence>
<keyword evidence="5" id="KW-0067">ATP-binding</keyword>
<dbReference type="PRINTS" id="PR00990">
    <property type="entry name" value="RIBOKINASE"/>
</dbReference>
<keyword evidence="3" id="KW-0547">Nucleotide-binding</keyword>
<protein>
    <submittedName>
        <fullName evidence="8">Fructokinase</fullName>
    </submittedName>
    <submittedName>
        <fullName evidence="9">Sugar kinase</fullName>
    </submittedName>
</protein>
<dbReference type="InterPro" id="IPR029056">
    <property type="entry name" value="Ribokinase-like"/>
</dbReference>
<evidence type="ECO:0000313" key="10">
    <source>
        <dbReference type="Proteomes" id="UP000036834"/>
    </source>
</evidence>
<evidence type="ECO:0000256" key="3">
    <source>
        <dbReference type="ARBA" id="ARBA00022741"/>
    </source>
</evidence>
<dbReference type="InterPro" id="IPR011611">
    <property type="entry name" value="PfkB_dom"/>
</dbReference>
<dbReference type="InterPro" id="IPR002173">
    <property type="entry name" value="Carboh/pur_kinase_PfkB_CS"/>
</dbReference>
<comment type="similarity">
    <text evidence="1 6">Belongs to the carbohydrate kinase PfkB family.</text>
</comment>
<dbReference type="Proteomes" id="UP000319578">
    <property type="component" value="Unassembled WGS sequence"/>
</dbReference>
<dbReference type="STRING" id="54915.ADS79_26080"/>
<feature type="domain" description="Carbohydrate kinase PfkB" evidence="7">
    <location>
        <begin position="1"/>
        <end position="307"/>
    </location>
</feature>
<dbReference type="InterPro" id="IPR002139">
    <property type="entry name" value="Ribo/fructo_kinase"/>
</dbReference>
<dbReference type="Pfam" id="PF00294">
    <property type="entry name" value="PfkB"/>
    <property type="match status" value="1"/>
</dbReference>
<dbReference type="OrthoDB" id="9813569at2"/>
<evidence type="ECO:0000256" key="6">
    <source>
        <dbReference type="RuleBase" id="RU003704"/>
    </source>
</evidence>
<dbReference type="Gene3D" id="3.40.1190.20">
    <property type="match status" value="1"/>
</dbReference>
<evidence type="ECO:0000256" key="2">
    <source>
        <dbReference type="ARBA" id="ARBA00022679"/>
    </source>
</evidence>
<dbReference type="CDD" id="cd01167">
    <property type="entry name" value="bac_FRK"/>
    <property type="match status" value="1"/>
</dbReference>
<evidence type="ECO:0000256" key="1">
    <source>
        <dbReference type="ARBA" id="ARBA00010688"/>
    </source>
</evidence>
<accession>A0A0K9YMH9</accession>
<dbReference type="GO" id="GO:0005524">
    <property type="term" value="F:ATP binding"/>
    <property type="evidence" value="ECO:0007669"/>
    <property type="project" value="UniProtKB-KW"/>
</dbReference>
<evidence type="ECO:0000313" key="8">
    <source>
        <dbReference type="EMBL" id="GED70790.1"/>
    </source>
</evidence>
<keyword evidence="11" id="KW-1185">Reference proteome</keyword>
<proteinExistence type="inferred from homology"/>
<evidence type="ECO:0000313" key="9">
    <source>
        <dbReference type="EMBL" id="KNB69370.1"/>
    </source>
</evidence>
<organism evidence="9 10">
    <name type="scientific">Brevibacillus reuszeri</name>
    <dbReference type="NCBI Taxonomy" id="54915"/>
    <lineage>
        <taxon>Bacteria</taxon>
        <taxon>Bacillati</taxon>
        <taxon>Bacillota</taxon>
        <taxon>Bacilli</taxon>
        <taxon>Bacillales</taxon>
        <taxon>Paenibacillaceae</taxon>
        <taxon>Brevibacillus</taxon>
    </lineage>
</organism>
<reference evidence="10" key="1">
    <citation type="submission" date="2015-07" db="EMBL/GenBank/DDBJ databases">
        <title>Genome sequencing project for genomic taxonomy and phylogenomics of Bacillus-like bacteria.</title>
        <authorList>
            <person name="Liu B."/>
            <person name="Wang J."/>
            <person name="Zhu Y."/>
            <person name="Liu G."/>
            <person name="Chen Q."/>
            <person name="Chen Z."/>
            <person name="Lan J."/>
            <person name="Che J."/>
            <person name="Ge C."/>
            <person name="Shi H."/>
            <person name="Pan Z."/>
            <person name="Liu X."/>
        </authorList>
    </citation>
    <scope>NUCLEOTIDE SEQUENCE [LARGE SCALE GENOMIC DNA]</scope>
    <source>
        <strain evidence="10">DSM 9887</strain>
    </source>
</reference>
<dbReference type="PANTHER" id="PTHR43085">
    <property type="entry name" value="HEXOKINASE FAMILY MEMBER"/>
    <property type="match status" value="1"/>
</dbReference>
<reference evidence="9" key="2">
    <citation type="submission" date="2015-07" db="EMBL/GenBank/DDBJ databases">
        <title>MeaNS - Measles Nucleotide Surveillance Program.</title>
        <authorList>
            <person name="Tran T."/>
            <person name="Druce J."/>
        </authorList>
    </citation>
    <scope>NUCLEOTIDE SEQUENCE</scope>
    <source>
        <strain evidence="9">DSM 9887</strain>
    </source>
</reference>
<dbReference type="PANTHER" id="PTHR43085:SF1">
    <property type="entry name" value="PSEUDOURIDINE KINASE-RELATED"/>
    <property type="match status" value="1"/>
</dbReference>
<dbReference type="AlphaFoldDB" id="A0A0K9YMH9"/>
<evidence type="ECO:0000256" key="5">
    <source>
        <dbReference type="ARBA" id="ARBA00022840"/>
    </source>
</evidence>
<keyword evidence="4 6" id="KW-0418">Kinase</keyword>
<dbReference type="Proteomes" id="UP000036834">
    <property type="component" value="Unassembled WGS sequence"/>
</dbReference>
<dbReference type="EMBL" id="BJON01000018">
    <property type="protein sequence ID" value="GED70790.1"/>
    <property type="molecule type" value="Genomic_DNA"/>
</dbReference>
<evidence type="ECO:0000313" key="11">
    <source>
        <dbReference type="Proteomes" id="UP000319578"/>
    </source>
</evidence>
<dbReference type="InterPro" id="IPR050306">
    <property type="entry name" value="PfkB_Carbo_kinase"/>
</dbReference>
<dbReference type="PATRIC" id="fig|54915.3.peg.4384"/>